<dbReference type="Proteomes" id="UP001189429">
    <property type="component" value="Unassembled WGS sequence"/>
</dbReference>
<keyword evidence="2" id="KW-1185">Reference proteome</keyword>
<dbReference type="EMBL" id="CAUYUJ010016229">
    <property type="protein sequence ID" value="CAK0863144.1"/>
    <property type="molecule type" value="Genomic_DNA"/>
</dbReference>
<sequence>MHWCRRRRMWPLHFANVKLAGDEKKLEVFDVLLSVFDIPRGIYIYEDHLVFCVSTCGRTTHVSGHRIVVMGRSGQGWNTALRIIVALLDEPSNTCKSIAEVSLQDARVQSTEAHHTSSSTLKVFECVPLA</sequence>
<evidence type="ECO:0000313" key="2">
    <source>
        <dbReference type="Proteomes" id="UP001189429"/>
    </source>
</evidence>
<reference evidence="1" key="1">
    <citation type="submission" date="2023-10" db="EMBL/GenBank/DDBJ databases">
        <authorList>
            <person name="Chen Y."/>
            <person name="Shah S."/>
            <person name="Dougan E. K."/>
            <person name="Thang M."/>
            <person name="Chan C."/>
        </authorList>
    </citation>
    <scope>NUCLEOTIDE SEQUENCE [LARGE SCALE GENOMIC DNA]</scope>
</reference>
<gene>
    <name evidence="1" type="ORF">PCOR1329_LOCUS51368</name>
</gene>
<organism evidence="1 2">
    <name type="scientific">Prorocentrum cordatum</name>
    <dbReference type="NCBI Taxonomy" id="2364126"/>
    <lineage>
        <taxon>Eukaryota</taxon>
        <taxon>Sar</taxon>
        <taxon>Alveolata</taxon>
        <taxon>Dinophyceae</taxon>
        <taxon>Prorocentrales</taxon>
        <taxon>Prorocentraceae</taxon>
        <taxon>Prorocentrum</taxon>
    </lineage>
</organism>
<comment type="caution">
    <text evidence="1">The sequence shown here is derived from an EMBL/GenBank/DDBJ whole genome shotgun (WGS) entry which is preliminary data.</text>
</comment>
<proteinExistence type="predicted"/>
<evidence type="ECO:0000313" key="1">
    <source>
        <dbReference type="EMBL" id="CAK0863144.1"/>
    </source>
</evidence>
<name>A0ABN9UX24_9DINO</name>
<protein>
    <submittedName>
        <fullName evidence="1">Uncharacterized protein</fullName>
    </submittedName>
</protein>
<accession>A0ABN9UX24</accession>